<keyword evidence="1" id="KW-0812">Transmembrane</keyword>
<feature type="transmembrane region" description="Helical" evidence="1">
    <location>
        <begin position="67"/>
        <end position="84"/>
    </location>
</feature>
<keyword evidence="1" id="KW-1133">Transmembrane helix</keyword>
<evidence type="ECO:0008006" key="3">
    <source>
        <dbReference type="Google" id="ProtNLM"/>
    </source>
</evidence>
<feature type="transmembrane region" description="Helical" evidence="1">
    <location>
        <begin position="302"/>
        <end position="330"/>
    </location>
</feature>
<feature type="transmembrane region" description="Helical" evidence="1">
    <location>
        <begin position="12"/>
        <end position="29"/>
    </location>
</feature>
<feature type="transmembrane region" description="Helical" evidence="1">
    <location>
        <begin position="229"/>
        <end position="253"/>
    </location>
</feature>
<dbReference type="EMBL" id="LC528603">
    <property type="protein sequence ID" value="BCB22666.1"/>
    <property type="molecule type" value="Genomic_DNA"/>
</dbReference>
<accession>A0A6S6I5W5</accession>
<feature type="transmembrane region" description="Helical" evidence="1">
    <location>
        <begin position="169"/>
        <end position="185"/>
    </location>
</feature>
<evidence type="ECO:0000313" key="2">
    <source>
        <dbReference type="EMBL" id="BCB22666.1"/>
    </source>
</evidence>
<feature type="transmembrane region" description="Helical" evidence="1">
    <location>
        <begin position="114"/>
        <end position="133"/>
    </location>
</feature>
<dbReference type="AlphaFoldDB" id="A0A6S6I5W5"/>
<feature type="transmembrane region" description="Helical" evidence="1">
    <location>
        <begin position="368"/>
        <end position="384"/>
    </location>
</feature>
<feature type="transmembrane region" description="Helical" evidence="1">
    <location>
        <begin position="90"/>
        <end position="107"/>
    </location>
</feature>
<feature type="transmembrane region" description="Helical" evidence="1">
    <location>
        <begin position="139"/>
        <end position="157"/>
    </location>
</feature>
<organism evidence="2">
    <name type="scientific">Erysipelothrix rhusiopathiae</name>
    <dbReference type="NCBI Taxonomy" id="1648"/>
    <lineage>
        <taxon>Bacteria</taxon>
        <taxon>Bacillati</taxon>
        <taxon>Bacillota</taxon>
        <taxon>Erysipelotrichia</taxon>
        <taxon>Erysipelotrichales</taxon>
        <taxon>Erysipelotrichaceae</taxon>
        <taxon>Erysipelothrix</taxon>
    </lineage>
</organism>
<feature type="transmembrane region" description="Helical" evidence="1">
    <location>
        <begin position="191"/>
        <end position="209"/>
    </location>
</feature>
<evidence type="ECO:0000256" key="1">
    <source>
        <dbReference type="SAM" id="Phobius"/>
    </source>
</evidence>
<feature type="transmembrane region" description="Helical" evidence="1">
    <location>
        <begin position="35"/>
        <end position="55"/>
    </location>
</feature>
<reference evidence="2" key="1">
    <citation type="submission" date="2020-02" db="EMBL/GenBank/DDBJ databases">
        <title>Development of a multiplex PCR-based assay for rapid serotyping of Erysipelothrix species.</title>
        <authorList>
            <person name="Shimoji Y."/>
            <person name="Shiraiwa K."/>
            <person name="Tominaga H."/>
            <person name="Nishikawa S."/>
            <person name="Eguchi M."/>
            <person name="Hikono H."/>
            <person name="Ogawa Y."/>
        </authorList>
    </citation>
    <scope>NUCLEOTIDE SEQUENCE</scope>
    <source>
        <strain evidence="2">Pecs 9</strain>
    </source>
</reference>
<sequence>MYIQKKIKHSEVIILSTMIFLLTFLSVFVKNVQLNNYYTFIALIPFMALSCYYIYIDWKNIKRNKILCSWILFLILAFLSELQNGMILEVPILLAYTGIISFFNFDFERLSKSFIIGVMPLFIVALIAVALGNKFSSNTIGIIISFLFVSNEVYFLSTIGSKTSIMNRRSIVFIIFELLVFYVLIRINSRTALMISGVSIALLVFHVIFKNKKYLVNNFNNSNRYIKILYSVVLLMICIIFGLFIVKVTSSILTPKWRPNDISTGRFDIWRTTISNRKLFGHRYDWYAESGLFGPHKGPHNMIIGVLGFAGIVPLISIIIVIGGCIYKLVSNYLKQPTNINAILLIMFITSNLKGLTESLIFQTSYQLYNIFFIIPLVFIDSKNKYEENSSVDRKIITLLVSFFVLIMLINIYGSVLNYSIDNVLYIIKRYI</sequence>
<keyword evidence="1" id="KW-0472">Membrane</keyword>
<proteinExistence type="predicted"/>
<protein>
    <recommendedName>
        <fullName evidence="3">O-antigen ligase domain-containing protein</fullName>
    </recommendedName>
</protein>
<name>A0A6S6I5W5_ERYRH</name>
<feature type="transmembrane region" description="Helical" evidence="1">
    <location>
        <begin position="396"/>
        <end position="416"/>
    </location>
</feature>
<dbReference type="GO" id="GO:0016020">
    <property type="term" value="C:membrane"/>
    <property type="evidence" value="ECO:0007669"/>
    <property type="project" value="UniProtKB-SubCell"/>
</dbReference>